<feature type="region of interest" description="Disordered" evidence="1">
    <location>
        <begin position="369"/>
        <end position="391"/>
    </location>
</feature>
<evidence type="ECO:0000256" key="2">
    <source>
        <dbReference type="SAM" id="SignalP"/>
    </source>
</evidence>
<protein>
    <recommendedName>
        <fullName evidence="5">DUF5666 domain-containing protein</fullName>
    </recommendedName>
</protein>
<evidence type="ECO:0000313" key="4">
    <source>
        <dbReference type="Proteomes" id="UP000198356"/>
    </source>
</evidence>
<feature type="compositionally biased region" description="Low complexity" evidence="1">
    <location>
        <begin position="286"/>
        <end position="299"/>
    </location>
</feature>
<organism evidence="3 4">
    <name type="scientific">Granulicella rosea</name>
    <dbReference type="NCBI Taxonomy" id="474952"/>
    <lineage>
        <taxon>Bacteria</taxon>
        <taxon>Pseudomonadati</taxon>
        <taxon>Acidobacteriota</taxon>
        <taxon>Terriglobia</taxon>
        <taxon>Terriglobales</taxon>
        <taxon>Acidobacteriaceae</taxon>
        <taxon>Granulicella</taxon>
    </lineage>
</organism>
<keyword evidence="2" id="KW-0732">Signal</keyword>
<dbReference type="AlphaFoldDB" id="A0A239KUS8"/>
<keyword evidence="4" id="KW-1185">Reference proteome</keyword>
<feature type="chain" id="PRO_5013054290" description="DUF5666 domain-containing protein" evidence="2">
    <location>
        <begin position="32"/>
        <end position="391"/>
    </location>
</feature>
<name>A0A239KUS8_9BACT</name>
<dbReference type="RefSeq" id="WP_245818024.1">
    <property type="nucleotide sequence ID" value="NZ_FZOU01000005.1"/>
</dbReference>
<feature type="signal peptide" evidence="2">
    <location>
        <begin position="1"/>
        <end position="31"/>
    </location>
</feature>
<dbReference type="Proteomes" id="UP000198356">
    <property type="component" value="Unassembled WGS sequence"/>
</dbReference>
<feature type="region of interest" description="Disordered" evidence="1">
    <location>
        <begin position="277"/>
        <end position="320"/>
    </location>
</feature>
<evidence type="ECO:0000256" key="1">
    <source>
        <dbReference type="SAM" id="MobiDB-lite"/>
    </source>
</evidence>
<dbReference type="EMBL" id="FZOU01000005">
    <property type="protein sequence ID" value="SNT22117.1"/>
    <property type="molecule type" value="Genomic_DNA"/>
</dbReference>
<gene>
    <name evidence="3" type="ORF">SAMN05421770_105238</name>
</gene>
<accession>A0A239KUS8</accession>
<evidence type="ECO:0000313" key="3">
    <source>
        <dbReference type="EMBL" id="SNT22117.1"/>
    </source>
</evidence>
<reference evidence="3 4" key="1">
    <citation type="submission" date="2017-06" db="EMBL/GenBank/DDBJ databases">
        <authorList>
            <person name="Kim H.J."/>
            <person name="Triplett B.A."/>
        </authorList>
    </citation>
    <scope>NUCLEOTIDE SEQUENCE [LARGE SCALE GENOMIC DNA]</scope>
    <source>
        <strain evidence="3 4">DSM 18704</strain>
    </source>
</reference>
<sequence>MLSSFKLGLRAVTLRASFAVGVLSLGGAVVAAPVFAQTPAAPAASVSQRGTVKAISGATLTLTPDKGDDVVVAVAPGARVLQIAAGSTDLKSAKVITLDGIAVGDRVLVTGKPGDTAGFTASRVILMKSDDIAQKRAAEAADWQKRGSGGIVTAVNGPVLTVSAGTKKTQVQTTPTTIFRRYAGGSVKFEDAQPSSLAQIHTGDQMRVRGAASDDGSTITAEEIVTGSFRNLSGILSAVDPTAGSVTLKDIATKKTVVVMVTANSQLKALPAGGGMRAGAGGPGAGAAMTPGAGAPRAAGAGGPGAGGPGGGGGRGGDLSQRVARLPAVPLTDFKTGQAVMIVASQTDDSLTAITLLSGVENLLAATPSGEAPMTLSPWTTGAPEGGGGAQ</sequence>
<feature type="compositionally biased region" description="Gly residues" evidence="1">
    <location>
        <begin position="300"/>
        <end position="317"/>
    </location>
</feature>
<proteinExistence type="predicted"/>
<evidence type="ECO:0008006" key="5">
    <source>
        <dbReference type="Google" id="ProtNLM"/>
    </source>
</evidence>